<gene>
    <name evidence="8" type="ORF">CcCBS67573_g03231</name>
</gene>
<feature type="compositionally biased region" description="Acidic residues" evidence="6">
    <location>
        <begin position="178"/>
        <end position="189"/>
    </location>
</feature>
<dbReference type="AlphaFoldDB" id="A0A507FGV6"/>
<dbReference type="Proteomes" id="UP000320333">
    <property type="component" value="Unassembled WGS sequence"/>
</dbReference>
<feature type="transmembrane region" description="Helical" evidence="7">
    <location>
        <begin position="295"/>
        <end position="317"/>
    </location>
</feature>
<protein>
    <recommendedName>
        <fullName evidence="10">Major facilitator superfamily (MFS) profile domain-containing protein</fullName>
    </recommendedName>
</protein>
<keyword evidence="2" id="KW-0813">Transport</keyword>
<proteinExistence type="predicted"/>
<evidence type="ECO:0000256" key="4">
    <source>
        <dbReference type="ARBA" id="ARBA00022989"/>
    </source>
</evidence>
<dbReference type="GO" id="GO:0008506">
    <property type="term" value="F:sucrose:proton symporter activity"/>
    <property type="evidence" value="ECO:0007669"/>
    <property type="project" value="TreeGrafter"/>
</dbReference>
<dbReference type="OrthoDB" id="28755at2759"/>
<dbReference type="EMBL" id="QEAP01000079">
    <property type="protein sequence ID" value="TPX75494.1"/>
    <property type="molecule type" value="Genomic_DNA"/>
</dbReference>
<feature type="transmembrane region" description="Helical" evidence="7">
    <location>
        <begin position="12"/>
        <end position="32"/>
    </location>
</feature>
<dbReference type="Gene3D" id="1.20.1250.20">
    <property type="entry name" value="MFS general substrate transporter like domains"/>
    <property type="match status" value="1"/>
</dbReference>
<feature type="transmembrane region" description="Helical" evidence="7">
    <location>
        <begin position="263"/>
        <end position="283"/>
    </location>
</feature>
<feature type="transmembrane region" description="Helical" evidence="7">
    <location>
        <begin position="44"/>
        <end position="77"/>
    </location>
</feature>
<evidence type="ECO:0000313" key="8">
    <source>
        <dbReference type="EMBL" id="TPX75494.1"/>
    </source>
</evidence>
<evidence type="ECO:0000256" key="1">
    <source>
        <dbReference type="ARBA" id="ARBA00004141"/>
    </source>
</evidence>
<keyword evidence="9" id="KW-1185">Reference proteome</keyword>
<feature type="transmembrane region" description="Helical" evidence="7">
    <location>
        <begin position="323"/>
        <end position="345"/>
    </location>
</feature>
<keyword evidence="3 7" id="KW-0812">Transmembrane</keyword>
<sequence>MSLGVSKPVLALVWLAGPLSGLLVQPLVGALSDASLSRYGRRRPFILVGVVGICASVLAIAFAPGSFAIPVTVAAFYTLDFSLNTAMAASRALIVDVTPVHLQASTNSWASGMQGLGTVFGYFAGFVDLTQLFGTVDSGDSVGQLRILGVITCAVLVFTTAVTFFSAVETPLKNPIEVSEEEEEDEAEGTLENVSSPTLSKSCWTPFQDILTGYTHLPRRIYRVCVIQFWAWLSWFPFCFYASSWVASKHTNPESEAAVRAGSFSLLCNAIVSLGTMVLAPSLTGASHNASYIPCLLKIWSASLVLFFLLMQSTIWMKTVNGAIVIVGAVGISWGIALWVPLGIISEHLVNDEVLSSDGGCPQATLIAGTNAYRRIGSSNAENGTRCDSSTAEAQPNLSAGLNVFIVIPQLLSSLLTGFIFWVASQSAPQTSMVPHDDVFGVCLRACSVFALVSAWLCWVK</sequence>
<feature type="transmembrane region" description="Helical" evidence="7">
    <location>
        <begin position="402"/>
        <end position="424"/>
    </location>
</feature>
<keyword evidence="5 7" id="KW-0472">Membrane</keyword>
<evidence type="ECO:0000256" key="7">
    <source>
        <dbReference type="SAM" id="Phobius"/>
    </source>
</evidence>
<dbReference type="STRING" id="246404.A0A507FGV6"/>
<comment type="caution">
    <text evidence="8">The sequence shown here is derived from an EMBL/GenBank/DDBJ whole genome shotgun (WGS) entry which is preliminary data.</text>
</comment>
<evidence type="ECO:0000256" key="3">
    <source>
        <dbReference type="ARBA" id="ARBA00022692"/>
    </source>
</evidence>
<feature type="region of interest" description="Disordered" evidence="6">
    <location>
        <begin position="176"/>
        <end position="196"/>
    </location>
</feature>
<comment type="subcellular location">
    <subcellularLocation>
        <location evidence="1">Membrane</location>
        <topology evidence="1">Multi-pass membrane protein</topology>
    </subcellularLocation>
</comment>
<evidence type="ECO:0000256" key="6">
    <source>
        <dbReference type="SAM" id="MobiDB-lite"/>
    </source>
</evidence>
<feature type="transmembrane region" description="Helical" evidence="7">
    <location>
        <begin position="439"/>
        <end position="460"/>
    </location>
</feature>
<dbReference type="Pfam" id="PF07690">
    <property type="entry name" value="MFS_1"/>
    <property type="match status" value="1"/>
</dbReference>
<evidence type="ECO:0000256" key="5">
    <source>
        <dbReference type="ARBA" id="ARBA00023136"/>
    </source>
</evidence>
<feature type="transmembrane region" description="Helical" evidence="7">
    <location>
        <begin position="221"/>
        <end position="243"/>
    </location>
</feature>
<organism evidence="8 9">
    <name type="scientific">Chytriomyces confervae</name>
    <dbReference type="NCBI Taxonomy" id="246404"/>
    <lineage>
        <taxon>Eukaryota</taxon>
        <taxon>Fungi</taxon>
        <taxon>Fungi incertae sedis</taxon>
        <taxon>Chytridiomycota</taxon>
        <taxon>Chytridiomycota incertae sedis</taxon>
        <taxon>Chytridiomycetes</taxon>
        <taxon>Chytridiales</taxon>
        <taxon>Chytriomycetaceae</taxon>
        <taxon>Chytriomyces</taxon>
    </lineage>
</organism>
<evidence type="ECO:0008006" key="10">
    <source>
        <dbReference type="Google" id="ProtNLM"/>
    </source>
</evidence>
<dbReference type="SUPFAM" id="SSF103473">
    <property type="entry name" value="MFS general substrate transporter"/>
    <property type="match status" value="1"/>
</dbReference>
<evidence type="ECO:0000313" key="9">
    <source>
        <dbReference type="Proteomes" id="UP000320333"/>
    </source>
</evidence>
<reference evidence="8 9" key="1">
    <citation type="journal article" date="2019" name="Sci. Rep.">
        <title>Comparative genomics of chytrid fungi reveal insights into the obligate biotrophic and pathogenic lifestyle of Synchytrium endobioticum.</title>
        <authorList>
            <person name="van de Vossenberg B.T.L.H."/>
            <person name="Warris S."/>
            <person name="Nguyen H.D.T."/>
            <person name="van Gent-Pelzer M.P.E."/>
            <person name="Joly D.L."/>
            <person name="van de Geest H.C."/>
            <person name="Bonants P.J.M."/>
            <person name="Smith D.S."/>
            <person name="Levesque C.A."/>
            <person name="van der Lee T.A.J."/>
        </authorList>
    </citation>
    <scope>NUCLEOTIDE SEQUENCE [LARGE SCALE GENOMIC DNA]</scope>
    <source>
        <strain evidence="8 9">CBS 675.73</strain>
    </source>
</reference>
<dbReference type="GO" id="GO:0005886">
    <property type="term" value="C:plasma membrane"/>
    <property type="evidence" value="ECO:0007669"/>
    <property type="project" value="TreeGrafter"/>
</dbReference>
<name>A0A507FGV6_9FUNG</name>
<keyword evidence="4 7" id="KW-1133">Transmembrane helix</keyword>
<dbReference type="InterPro" id="IPR036259">
    <property type="entry name" value="MFS_trans_sf"/>
</dbReference>
<accession>A0A507FGV6</accession>
<dbReference type="PANTHER" id="PTHR19432:SF35">
    <property type="entry name" value="SOLUTE CARRIER FAMILY 45 MEMBER 3 ISOFORM X1"/>
    <property type="match status" value="1"/>
</dbReference>
<feature type="transmembrane region" description="Helical" evidence="7">
    <location>
        <begin position="147"/>
        <end position="168"/>
    </location>
</feature>
<dbReference type="InterPro" id="IPR011701">
    <property type="entry name" value="MFS"/>
</dbReference>
<evidence type="ECO:0000256" key="2">
    <source>
        <dbReference type="ARBA" id="ARBA00022448"/>
    </source>
</evidence>
<dbReference type="PANTHER" id="PTHR19432">
    <property type="entry name" value="SUGAR TRANSPORTER"/>
    <property type="match status" value="1"/>
</dbReference>